<dbReference type="SUPFAM" id="SSF53137">
    <property type="entry name" value="Translational machinery components"/>
    <property type="match status" value="1"/>
</dbReference>
<dbReference type="AlphaFoldDB" id="A0A097PBN6"/>
<evidence type="ECO:0000256" key="3">
    <source>
        <dbReference type="ARBA" id="ARBA00023274"/>
    </source>
</evidence>
<keyword evidence="3" id="KW-0687">Ribonucleoprotein</keyword>
<evidence type="ECO:0000256" key="1">
    <source>
        <dbReference type="ARBA" id="ARBA00006194"/>
    </source>
</evidence>
<sequence>MEILIKKNLMVNLNNTELKLKKKKKTKKKNIKRFGKLYINIKSNNIIFTVTNKTNKVLFVISSGMAGFKKAKRSSLYAVEVTTEQVIKKIVQSNLYKFLLYLKGSNRKKRKACILLLKKAKLFFLKIKDITPIAHGGCRQKKSRRL</sequence>
<reference evidence="4" key="1">
    <citation type="journal article" date="2014" name="Mol. Phylogenet. Evol.">
        <title>Nucleotide substitution analyses of the glaucophyte Cyanophora suggest an ancestrally lower mutation rate in plastid vs mitochondrial DNA for the Archaeplastida.</title>
        <authorList>
            <person name="Smith D.R."/>
            <person name="Jackson C.J."/>
            <person name="Reyes-Prieto A."/>
        </authorList>
    </citation>
    <scope>NUCLEOTIDE SEQUENCE</scope>
    <source>
        <strain evidence="4">NIES-763</strain>
    </source>
</reference>
<proteinExistence type="inferred from homology"/>
<dbReference type="PANTHER" id="PTHR11759">
    <property type="entry name" value="40S RIBOSOMAL PROTEIN S14/30S RIBOSOMAL PROTEIN S11"/>
    <property type="match status" value="1"/>
</dbReference>
<reference evidence="4" key="2">
    <citation type="submission" date="2014-07" db="EMBL/GenBank/DDBJ databases">
        <authorList>
            <person name="David S.R."/>
            <person name="Jackson C.J."/>
            <person name="Adrian R.-P."/>
        </authorList>
    </citation>
    <scope>NUCLEOTIDE SEQUENCE</scope>
    <source>
        <strain evidence="4">NIES-763</strain>
    </source>
</reference>
<dbReference type="GO" id="GO:0003735">
    <property type="term" value="F:structural constituent of ribosome"/>
    <property type="evidence" value="ECO:0007669"/>
    <property type="project" value="InterPro"/>
</dbReference>
<organism evidence="4">
    <name type="scientific">Cyanophora paradoxa</name>
    <dbReference type="NCBI Taxonomy" id="2762"/>
    <lineage>
        <taxon>Eukaryota</taxon>
        <taxon>Glaucocystophyceae</taxon>
        <taxon>Cyanophorales</taxon>
        <taxon>Cyanophoraceae</taxon>
        <taxon>Cyanophora</taxon>
    </lineage>
</organism>
<comment type="similarity">
    <text evidence="1">Belongs to the universal ribosomal protein uS11 family.</text>
</comment>
<accession>A0A097PBN6</accession>
<dbReference type="PIRSF" id="PIRSF002131">
    <property type="entry name" value="Ribosomal_S11"/>
    <property type="match status" value="1"/>
</dbReference>
<dbReference type="GO" id="GO:0006412">
    <property type="term" value="P:translation"/>
    <property type="evidence" value="ECO:0007669"/>
    <property type="project" value="InterPro"/>
</dbReference>
<geneLocation type="mitochondrion" evidence="4"/>
<name>A0A097PBN6_CYAPA</name>
<dbReference type="Gene3D" id="3.30.420.80">
    <property type="entry name" value="Ribosomal protein S11"/>
    <property type="match status" value="1"/>
</dbReference>
<keyword evidence="4" id="KW-0496">Mitochondrion</keyword>
<dbReference type="HAMAP" id="MF_01310">
    <property type="entry name" value="Ribosomal_uS11"/>
    <property type="match status" value="1"/>
</dbReference>
<dbReference type="GO" id="GO:0005840">
    <property type="term" value="C:ribosome"/>
    <property type="evidence" value="ECO:0007669"/>
    <property type="project" value="UniProtKB-KW"/>
</dbReference>
<dbReference type="EMBL" id="KM198930">
    <property type="protein sequence ID" value="AIU44682.1"/>
    <property type="molecule type" value="Genomic_DNA"/>
</dbReference>
<dbReference type="GO" id="GO:1990904">
    <property type="term" value="C:ribonucleoprotein complex"/>
    <property type="evidence" value="ECO:0007669"/>
    <property type="project" value="UniProtKB-KW"/>
</dbReference>
<dbReference type="InterPro" id="IPR001971">
    <property type="entry name" value="Ribosomal_uS11"/>
</dbReference>
<keyword evidence="2 4" id="KW-0689">Ribosomal protein</keyword>
<protein>
    <submittedName>
        <fullName evidence="4">Ribosomal protein S11</fullName>
    </submittedName>
</protein>
<dbReference type="Pfam" id="PF00411">
    <property type="entry name" value="Ribosomal_S11"/>
    <property type="match status" value="1"/>
</dbReference>
<gene>
    <name evidence="4" type="primary">rps11</name>
</gene>
<evidence type="ECO:0000256" key="2">
    <source>
        <dbReference type="ARBA" id="ARBA00022980"/>
    </source>
</evidence>
<evidence type="ECO:0000313" key="4">
    <source>
        <dbReference type="EMBL" id="AIU44682.1"/>
    </source>
</evidence>
<dbReference type="InterPro" id="IPR036967">
    <property type="entry name" value="Ribosomal_uS11_sf"/>
</dbReference>